<evidence type="ECO:0008006" key="4">
    <source>
        <dbReference type="Google" id="ProtNLM"/>
    </source>
</evidence>
<feature type="transmembrane region" description="Helical" evidence="1">
    <location>
        <begin position="12"/>
        <end position="30"/>
    </location>
</feature>
<dbReference type="InterPro" id="IPR052712">
    <property type="entry name" value="Acid_resist_chaperone_HdeD"/>
</dbReference>
<reference evidence="2" key="1">
    <citation type="journal article" date="2014" name="Int. J. Syst. Evol. Microbiol.">
        <title>Complete genome of a new Firmicutes species belonging to the dominant human colonic microbiota ('Ruminococcus bicirculans') reveals two chromosomes and a selective capacity to utilize plant glucans.</title>
        <authorList>
            <consortium name="NISC Comparative Sequencing Program"/>
            <person name="Wegmann U."/>
            <person name="Louis P."/>
            <person name="Goesmann A."/>
            <person name="Henrissat B."/>
            <person name="Duncan S.H."/>
            <person name="Flint H.J."/>
        </authorList>
    </citation>
    <scope>NUCLEOTIDE SEQUENCE</scope>
    <source>
        <strain evidence="2">NBRC 102424</strain>
    </source>
</reference>
<evidence type="ECO:0000313" key="3">
    <source>
        <dbReference type="Proteomes" id="UP001161423"/>
    </source>
</evidence>
<protein>
    <recommendedName>
        <fullName evidence="4">HdeD family acid-resistance protein</fullName>
    </recommendedName>
</protein>
<feature type="transmembrane region" description="Helical" evidence="1">
    <location>
        <begin position="130"/>
        <end position="151"/>
    </location>
</feature>
<evidence type="ECO:0000256" key="1">
    <source>
        <dbReference type="SAM" id="Phobius"/>
    </source>
</evidence>
<sequence length="204" mass="22408">MVTYCSLADNWRLFLFRGLLALVLSVFAFLMPAESLLALTLVYGAFSLVDGVLSLVAAVRKIKRGRRWGWLAIRGVIGIVAGLAVLVLPLIATWVLATFLWMSIAVLSLSIGFLEILTAWRLRKEISGEIWLGLSGMLSVALGFLAIWLFATRPIESFLAAGWVVGTYAALVGVFMIMLGLRLRKAQSEQTEIEEDSIDSKMAI</sequence>
<dbReference type="Proteomes" id="UP001161423">
    <property type="component" value="Unassembled WGS sequence"/>
</dbReference>
<gene>
    <name evidence="2" type="ORF">GCM10007891_03410</name>
</gene>
<keyword evidence="1" id="KW-0812">Transmembrane</keyword>
<dbReference type="EMBL" id="BSND01000003">
    <property type="protein sequence ID" value="GLP98487.1"/>
    <property type="molecule type" value="Genomic_DNA"/>
</dbReference>
<keyword evidence="1" id="KW-1133">Transmembrane helix</keyword>
<feature type="transmembrane region" description="Helical" evidence="1">
    <location>
        <begin position="98"/>
        <end position="118"/>
    </location>
</feature>
<organism evidence="2 3">
    <name type="scientific">Methylophaga thalassica</name>
    <dbReference type="NCBI Taxonomy" id="40223"/>
    <lineage>
        <taxon>Bacteria</taxon>
        <taxon>Pseudomonadati</taxon>
        <taxon>Pseudomonadota</taxon>
        <taxon>Gammaproteobacteria</taxon>
        <taxon>Thiotrichales</taxon>
        <taxon>Piscirickettsiaceae</taxon>
        <taxon>Methylophaga</taxon>
    </lineage>
</organism>
<accession>A0ABQ5TSU1</accession>
<name>A0ABQ5TSU1_9GAMM</name>
<dbReference type="PANTHER" id="PTHR34989">
    <property type="entry name" value="PROTEIN HDED"/>
    <property type="match status" value="1"/>
</dbReference>
<evidence type="ECO:0000313" key="2">
    <source>
        <dbReference type="EMBL" id="GLP98487.1"/>
    </source>
</evidence>
<proteinExistence type="predicted"/>
<keyword evidence="3" id="KW-1185">Reference proteome</keyword>
<dbReference type="InterPro" id="IPR005325">
    <property type="entry name" value="DUF308_memb"/>
</dbReference>
<reference evidence="2" key="2">
    <citation type="submission" date="2023-01" db="EMBL/GenBank/DDBJ databases">
        <title>Draft genome sequence of Methylophaga thalassica strain NBRC 102424.</title>
        <authorList>
            <person name="Sun Q."/>
            <person name="Mori K."/>
        </authorList>
    </citation>
    <scope>NUCLEOTIDE SEQUENCE</scope>
    <source>
        <strain evidence="2">NBRC 102424</strain>
    </source>
</reference>
<dbReference type="PANTHER" id="PTHR34989:SF1">
    <property type="entry name" value="PROTEIN HDED"/>
    <property type="match status" value="1"/>
</dbReference>
<feature type="transmembrane region" description="Helical" evidence="1">
    <location>
        <begin position="71"/>
        <end position="92"/>
    </location>
</feature>
<comment type="caution">
    <text evidence="2">The sequence shown here is derived from an EMBL/GenBank/DDBJ whole genome shotgun (WGS) entry which is preliminary data.</text>
</comment>
<keyword evidence="1" id="KW-0472">Membrane</keyword>
<dbReference type="RefSeq" id="WP_284722216.1">
    <property type="nucleotide sequence ID" value="NZ_BSND01000003.1"/>
</dbReference>
<feature type="transmembrane region" description="Helical" evidence="1">
    <location>
        <begin position="36"/>
        <end position="59"/>
    </location>
</feature>
<dbReference type="Pfam" id="PF03729">
    <property type="entry name" value="DUF308"/>
    <property type="match status" value="2"/>
</dbReference>
<feature type="transmembrane region" description="Helical" evidence="1">
    <location>
        <begin position="157"/>
        <end position="181"/>
    </location>
</feature>